<dbReference type="GO" id="GO:0015948">
    <property type="term" value="P:methanogenesis"/>
    <property type="evidence" value="ECO:0007669"/>
    <property type="project" value="InterPro"/>
</dbReference>
<dbReference type="GO" id="GO:0032259">
    <property type="term" value="P:methylation"/>
    <property type="evidence" value="ECO:0007669"/>
    <property type="project" value="UniProtKB-KW"/>
</dbReference>
<evidence type="ECO:0000313" key="5">
    <source>
        <dbReference type="Proteomes" id="UP000316360"/>
    </source>
</evidence>
<comment type="similarity">
    <text evidence="1">Belongs to the trimethylamine methyltransferase family.</text>
</comment>
<evidence type="ECO:0008006" key="6">
    <source>
        <dbReference type="Google" id="ProtNLM"/>
    </source>
</evidence>
<organism evidence="4 5">
    <name type="scientific">Aerophobetes bacterium</name>
    <dbReference type="NCBI Taxonomy" id="2030807"/>
    <lineage>
        <taxon>Bacteria</taxon>
        <taxon>Candidatus Aerophobota</taxon>
    </lineage>
</organism>
<dbReference type="GO" id="GO:0008168">
    <property type="term" value="F:methyltransferase activity"/>
    <property type="evidence" value="ECO:0007669"/>
    <property type="project" value="UniProtKB-KW"/>
</dbReference>
<dbReference type="Proteomes" id="UP000316360">
    <property type="component" value="Unassembled WGS sequence"/>
</dbReference>
<dbReference type="InterPro" id="IPR038601">
    <property type="entry name" value="MttB-like_sf"/>
</dbReference>
<gene>
    <name evidence="4" type="ORF">E3J84_00790</name>
</gene>
<reference evidence="4 5" key="1">
    <citation type="submission" date="2019-03" db="EMBL/GenBank/DDBJ databases">
        <title>Metabolic potential of uncultured bacteria and archaea associated with petroleum seepage in deep-sea sediments.</title>
        <authorList>
            <person name="Dong X."/>
            <person name="Hubert C."/>
        </authorList>
    </citation>
    <scope>NUCLEOTIDE SEQUENCE [LARGE SCALE GENOMIC DNA]</scope>
    <source>
        <strain evidence="4">E44_bin7</strain>
    </source>
</reference>
<evidence type="ECO:0000313" key="4">
    <source>
        <dbReference type="EMBL" id="TET12908.1"/>
    </source>
</evidence>
<dbReference type="EMBL" id="SOKJ01000042">
    <property type="protein sequence ID" value="TET12908.1"/>
    <property type="molecule type" value="Genomic_DNA"/>
</dbReference>
<keyword evidence="3" id="KW-0808">Transferase</keyword>
<evidence type="ECO:0000256" key="3">
    <source>
        <dbReference type="ARBA" id="ARBA00022679"/>
    </source>
</evidence>
<dbReference type="Pfam" id="PF06253">
    <property type="entry name" value="MTTB"/>
    <property type="match status" value="1"/>
</dbReference>
<dbReference type="InterPro" id="IPR010426">
    <property type="entry name" value="MTTB_MeTrfase"/>
</dbReference>
<dbReference type="AlphaFoldDB" id="A0A523S4F0"/>
<comment type="caution">
    <text evidence="4">The sequence shown here is derived from an EMBL/GenBank/DDBJ whole genome shotgun (WGS) entry which is preliminary data.</text>
</comment>
<dbReference type="Gene3D" id="3.20.20.480">
    <property type="entry name" value="Trimethylamine methyltransferase-like"/>
    <property type="match status" value="1"/>
</dbReference>
<keyword evidence="2" id="KW-0489">Methyltransferase</keyword>
<protein>
    <recommendedName>
        <fullName evidence="6">Methyltransferase</fullName>
    </recommendedName>
</protein>
<sequence length="486" mass="53985">MPAQGIKGGQLKVLSEEDIYQIHIATLEVLEEVGVKVEHKAALELMADNGCKVDFDKQIVKVPEYVLKKALQSAPSKITLHGKKRDFDVVLDDTDTVYTMGGAGAIRVLDLDGRRRPATLKDLVDLTRLQDVLENMHIAHFLVLPQDIPQEGADRIVFATMLKHTQRPHHTIPGGPQGVRDHVKMASILAGSTDRLLQAPFYLENVCIESPLYYPKERVEELMEVARYGIPMLIEEDAVAGATTPFTIAGTLVEQNVNILCAVALAQMVNPGAPCIYSISSGIMDMGVGNYSAAAPESTLLHIATNQIAHFYHLPFQGGNTCDSKLPDAQMGYERASHFLALALGGCNIIHVATGNLEQMRLASYEQCLLDSEILGATFRIVEGITVNKDTLGVEVLKEVGPQGNFLAHSQTLRYLRKTRWIPKLTDRRNWEAWEIDGAKDMRGRAREEVRRILKEHNPQYVSEDVKKEIDRVAQASQKRVLEKKN</sequence>
<evidence type="ECO:0000256" key="1">
    <source>
        <dbReference type="ARBA" id="ARBA00007137"/>
    </source>
</evidence>
<name>A0A523S4F0_UNCAE</name>
<accession>A0A523S4F0</accession>
<evidence type="ECO:0000256" key="2">
    <source>
        <dbReference type="ARBA" id="ARBA00022603"/>
    </source>
</evidence>
<proteinExistence type="inferred from homology"/>